<organism evidence="1 2">
    <name type="scientific">Rhodococcus pseudokoreensis</name>
    <dbReference type="NCBI Taxonomy" id="2811421"/>
    <lineage>
        <taxon>Bacteria</taxon>
        <taxon>Bacillati</taxon>
        <taxon>Actinomycetota</taxon>
        <taxon>Actinomycetes</taxon>
        <taxon>Mycobacteriales</taxon>
        <taxon>Nocardiaceae</taxon>
        <taxon>Rhodococcus</taxon>
    </lineage>
</organism>
<reference evidence="1 2" key="2">
    <citation type="journal article" date="2022" name="Arch. Microbiol.">
        <title>Rhodococcus pseudokoreensis sp. nov. isolated from the rhizosphere of young M26 apple rootstocks.</title>
        <authorList>
            <person name="Kampfer P."/>
            <person name="Glaeser S.P."/>
            <person name="Blom J."/>
            <person name="Wolf J."/>
            <person name="Benning S."/>
            <person name="Schloter M."/>
            <person name="Neumann-Schaal M."/>
        </authorList>
    </citation>
    <scope>NUCLEOTIDE SEQUENCE [LARGE SCALE GENOMIC DNA]</scope>
    <source>
        <strain evidence="1 2">R79</strain>
    </source>
</reference>
<dbReference type="EMBL" id="CP070619">
    <property type="protein sequence ID" value="QSE93023.1"/>
    <property type="molecule type" value="Genomic_DNA"/>
</dbReference>
<protein>
    <submittedName>
        <fullName evidence="1">Uncharacterized protein</fullName>
    </submittedName>
</protein>
<keyword evidence="2" id="KW-1185">Reference proteome</keyword>
<dbReference type="RefSeq" id="WP_206009528.1">
    <property type="nucleotide sequence ID" value="NZ_CP070619.1"/>
</dbReference>
<evidence type="ECO:0000313" key="2">
    <source>
        <dbReference type="Proteomes" id="UP000662986"/>
    </source>
</evidence>
<sequence>MEYPAVPAAVDIEDRECVSCGGGGRPLAALDGLQHALTGHPEPVGRFLCTETSGGSHDIGETIEIGRSEHPQRPSRPLIRPSTASAVAVTWTESFPARRGSLAELENVVVSFPSWLTIGWPFFKCELRIPPPSRL</sequence>
<gene>
    <name evidence="1" type="ORF">JWS13_32760</name>
</gene>
<proteinExistence type="predicted"/>
<evidence type="ECO:0000313" key="1">
    <source>
        <dbReference type="EMBL" id="QSE93023.1"/>
    </source>
</evidence>
<accession>A0A974W840</accession>
<name>A0A974W840_9NOCA</name>
<reference evidence="1 2" key="1">
    <citation type="journal article" date="2021" name="Microbiol. Resour. Announc.">
        <title>Complete Genome Sequences of Two Rhodococcus sp. Strains with Large and Linear Chromosomes, Isolated from Apple Rhizosphere.</title>
        <authorList>
            <person name="Benning S."/>
            <person name="Brugnone N."/>
            <person name="Siani R."/>
            <person name="Kublik S."/>
            <person name="Schloter M."/>
            <person name="Rad V."/>
        </authorList>
    </citation>
    <scope>NUCLEOTIDE SEQUENCE [LARGE SCALE GENOMIC DNA]</scope>
    <source>
        <strain evidence="1 2">R79</strain>
    </source>
</reference>
<dbReference type="Proteomes" id="UP000662986">
    <property type="component" value="Chromosome"/>
</dbReference>